<keyword evidence="12 15" id="KW-0511">Multifunctional enzyme</keyword>
<comment type="catalytic activity">
    <reaction evidence="14 15">
        <text>2'-deoxyribonucleotide-(2'-deoxyribose 5'-phosphate)-2'-deoxyribonucleotide-DNA = a 3'-end 2'-deoxyribonucleotide-(2,3-dehydro-2,3-deoxyribose 5'-phosphate)-DNA + a 5'-end 5'-phospho-2'-deoxyribonucleoside-DNA + H(+)</text>
        <dbReference type="Rhea" id="RHEA:66592"/>
        <dbReference type="Rhea" id="RHEA-COMP:13180"/>
        <dbReference type="Rhea" id="RHEA-COMP:16897"/>
        <dbReference type="Rhea" id="RHEA-COMP:17067"/>
        <dbReference type="ChEBI" id="CHEBI:15378"/>
        <dbReference type="ChEBI" id="CHEBI:136412"/>
        <dbReference type="ChEBI" id="CHEBI:157695"/>
        <dbReference type="ChEBI" id="CHEBI:167181"/>
        <dbReference type="EC" id="4.2.99.18"/>
    </reaction>
</comment>
<dbReference type="PANTHER" id="PTHR22993">
    <property type="entry name" value="FORMAMIDOPYRIMIDINE-DNA GLYCOSYLASE"/>
    <property type="match status" value="1"/>
</dbReference>
<evidence type="ECO:0000256" key="9">
    <source>
        <dbReference type="ARBA" id="ARBA00023125"/>
    </source>
</evidence>
<evidence type="ECO:0000256" key="4">
    <source>
        <dbReference type="ARBA" id="ARBA00022723"/>
    </source>
</evidence>
<evidence type="ECO:0000259" key="17">
    <source>
        <dbReference type="PROSITE" id="PS51068"/>
    </source>
</evidence>
<dbReference type="InterPro" id="IPR015886">
    <property type="entry name" value="H2TH_FPG"/>
</dbReference>
<evidence type="ECO:0000256" key="5">
    <source>
        <dbReference type="ARBA" id="ARBA00022763"/>
    </source>
</evidence>
<dbReference type="GO" id="GO:0008270">
    <property type="term" value="F:zinc ion binding"/>
    <property type="evidence" value="ECO:0007669"/>
    <property type="project" value="UniProtKB-UniRule"/>
</dbReference>
<evidence type="ECO:0000256" key="13">
    <source>
        <dbReference type="ARBA" id="ARBA00023295"/>
    </source>
</evidence>
<keyword evidence="7 15" id="KW-0378">Hydrolase</keyword>
<dbReference type="PANTHER" id="PTHR22993:SF9">
    <property type="entry name" value="FORMAMIDOPYRIMIDINE-DNA GLYCOSYLASE"/>
    <property type="match status" value="1"/>
</dbReference>
<evidence type="ECO:0000256" key="1">
    <source>
        <dbReference type="ARBA" id="ARBA00001668"/>
    </source>
</evidence>
<dbReference type="AlphaFoldDB" id="A0A2T0UYW9"/>
<evidence type="ECO:0000256" key="3">
    <source>
        <dbReference type="ARBA" id="ARBA00011245"/>
    </source>
</evidence>
<feature type="domain" description="FPG-type" evidence="16">
    <location>
        <begin position="241"/>
        <end position="275"/>
    </location>
</feature>
<comment type="cofactor">
    <cofactor evidence="15">
        <name>Zn(2+)</name>
        <dbReference type="ChEBI" id="CHEBI:29105"/>
    </cofactor>
    <text evidence="15">Binds 1 zinc ion per subunit.</text>
</comment>
<evidence type="ECO:0000256" key="8">
    <source>
        <dbReference type="ARBA" id="ARBA00022833"/>
    </source>
</evidence>
<dbReference type="SUPFAM" id="SSF57716">
    <property type="entry name" value="Glucocorticoid receptor-like (DNA-binding domain)"/>
    <property type="match status" value="1"/>
</dbReference>
<feature type="binding site" evidence="15">
    <location>
        <position position="114"/>
    </location>
    <ligand>
        <name>DNA</name>
        <dbReference type="ChEBI" id="CHEBI:16991"/>
    </ligand>
</feature>
<keyword evidence="19" id="KW-1185">Reference proteome</keyword>
<feature type="binding site" evidence="15">
    <location>
        <position position="156"/>
    </location>
    <ligand>
        <name>DNA</name>
        <dbReference type="ChEBI" id="CHEBI:16991"/>
    </ligand>
</feature>
<keyword evidence="9 15" id="KW-0238">DNA-binding</keyword>
<feature type="domain" description="Formamidopyrimidine-DNA glycosylase catalytic" evidence="17">
    <location>
        <begin position="2"/>
        <end position="117"/>
    </location>
</feature>
<dbReference type="EC" id="4.2.99.18" evidence="15"/>
<dbReference type="PROSITE" id="PS01242">
    <property type="entry name" value="ZF_FPG_1"/>
    <property type="match status" value="1"/>
</dbReference>
<accession>A0A2T0UYW9</accession>
<dbReference type="PROSITE" id="PS51068">
    <property type="entry name" value="FPG_CAT"/>
    <property type="match status" value="1"/>
</dbReference>
<dbReference type="InterPro" id="IPR035937">
    <property type="entry name" value="FPG_N"/>
</dbReference>
<keyword evidence="5 15" id="KW-0227">DNA damage</keyword>
<dbReference type="EC" id="3.2.2.23" evidence="15"/>
<dbReference type="OrthoDB" id="9800855at2"/>
<evidence type="ECO:0000313" key="18">
    <source>
        <dbReference type="EMBL" id="PRY63084.1"/>
    </source>
</evidence>
<reference evidence="18 19" key="1">
    <citation type="submission" date="2018-03" db="EMBL/GenBank/DDBJ databases">
        <title>Genomic Encyclopedia of Type Strains, Phase III (KMG-III): the genomes of soil and plant-associated and newly described type strains.</title>
        <authorList>
            <person name="Whitman W."/>
        </authorList>
    </citation>
    <scope>NUCLEOTIDE SEQUENCE [LARGE SCALE GENOMIC DNA]</scope>
    <source>
        <strain evidence="18 19">CGMCC 1.12152</strain>
    </source>
</reference>
<evidence type="ECO:0000256" key="7">
    <source>
        <dbReference type="ARBA" id="ARBA00022801"/>
    </source>
</evidence>
<evidence type="ECO:0000256" key="2">
    <source>
        <dbReference type="ARBA" id="ARBA00009409"/>
    </source>
</evidence>
<dbReference type="GO" id="GO:0034039">
    <property type="term" value="F:8-oxo-7,8-dihydroguanine DNA N-glycosylase activity"/>
    <property type="evidence" value="ECO:0007669"/>
    <property type="project" value="TreeGrafter"/>
</dbReference>
<protein>
    <recommendedName>
        <fullName evidence="15">Formamidopyrimidine-DNA glycosylase</fullName>
        <shortName evidence="15">Fapy-DNA glycosylase</shortName>
        <ecNumber evidence="15">3.2.2.23</ecNumber>
    </recommendedName>
    <alternativeName>
        <fullName evidence="15">DNA-(apurinic or apyrimidinic site) lyase MutM</fullName>
        <shortName evidence="15">AP lyase MutM</shortName>
        <ecNumber evidence="15">4.2.99.18</ecNumber>
    </alternativeName>
</protein>
<dbReference type="PROSITE" id="PS51066">
    <property type="entry name" value="ZF_FPG_2"/>
    <property type="match status" value="1"/>
</dbReference>
<dbReference type="Gene3D" id="3.20.190.10">
    <property type="entry name" value="MutM-like, N-terminal"/>
    <property type="match status" value="1"/>
</dbReference>
<feature type="active site" description="Schiff-base intermediate with DNA" evidence="15">
    <location>
        <position position="2"/>
    </location>
</feature>
<keyword evidence="8 15" id="KW-0862">Zinc</keyword>
<dbReference type="NCBIfam" id="NF002211">
    <property type="entry name" value="PRK01103.1"/>
    <property type="match status" value="1"/>
</dbReference>
<comment type="catalytic activity">
    <reaction evidence="1 15">
        <text>Hydrolysis of DNA containing ring-opened 7-methylguanine residues, releasing 2,6-diamino-4-hydroxy-5-(N-methyl)formamidopyrimidine.</text>
        <dbReference type="EC" id="3.2.2.23"/>
    </reaction>
</comment>
<comment type="subunit">
    <text evidence="3 15">Monomer.</text>
</comment>
<dbReference type="SMART" id="SM01232">
    <property type="entry name" value="H2TH"/>
    <property type="match status" value="1"/>
</dbReference>
<dbReference type="EMBL" id="PVTK01000009">
    <property type="protein sequence ID" value="PRY63084.1"/>
    <property type="molecule type" value="Genomic_DNA"/>
</dbReference>
<dbReference type="SUPFAM" id="SSF81624">
    <property type="entry name" value="N-terminal domain of MutM-like DNA repair proteins"/>
    <property type="match status" value="1"/>
</dbReference>
<gene>
    <name evidence="15" type="primary">mutM</name>
    <name evidence="15" type="synonym">fpg</name>
    <name evidence="18" type="ORF">B0H98_10989</name>
</gene>
<evidence type="ECO:0000313" key="19">
    <source>
        <dbReference type="Proteomes" id="UP000237647"/>
    </source>
</evidence>
<dbReference type="FunFam" id="1.10.8.50:FF:000003">
    <property type="entry name" value="Formamidopyrimidine-DNA glycosylase"/>
    <property type="match status" value="1"/>
</dbReference>
<dbReference type="InterPro" id="IPR000214">
    <property type="entry name" value="Znf_DNA_glyclase/AP_lyase"/>
</dbReference>
<dbReference type="Pfam" id="PF01149">
    <property type="entry name" value="Fapy_DNA_glyco"/>
    <property type="match status" value="1"/>
</dbReference>
<sequence length="275" mass="30344">MPELPEVETTKRGVAPYLEDQEITEVLVRQPRLRIPVPDDLAERLIGARIGTLTRRAKYLQVPVHQASGDATLLWHLGMSGSLRIAQVGDIPKKHDHIDVVTANGHVLRYHDPRRFGFVDWQLGDGTADRRLVHLGPEPLDDAFDGRWLYTLSRGKRMAVKPFLMDNRVVVGAGNIYASEALFMAGIDPRRAAGRISVARYEALAAAVKEVLAAAITQGGTTLRDFVSGQGEPGYFAQRLNVYGRQGEPCLRCGAALQRITLGQRASVFCPVCQR</sequence>
<proteinExistence type="inferred from homology"/>
<dbReference type="InterPro" id="IPR010979">
    <property type="entry name" value="Ribosomal_uS13-like_H2TH"/>
</dbReference>
<evidence type="ECO:0000256" key="15">
    <source>
        <dbReference type="HAMAP-Rule" id="MF_00103"/>
    </source>
</evidence>
<comment type="caution">
    <text evidence="18">The sequence shown here is derived from an EMBL/GenBank/DDBJ whole genome shotgun (WGS) entry which is preliminary data.</text>
</comment>
<feature type="binding site" evidence="15">
    <location>
        <position position="95"/>
    </location>
    <ligand>
        <name>DNA</name>
        <dbReference type="ChEBI" id="CHEBI:16991"/>
    </ligand>
</feature>
<keyword evidence="10 15" id="KW-0234">DNA repair</keyword>
<keyword evidence="4 15" id="KW-0479">Metal-binding</keyword>
<evidence type="ECO:0000256" key="6">
    <source>
        <dbReference type="ARBA" id="ARBA00022771"/>
    </source>
</evidence>
<dbReference type="InterPro" id="IPR020629">
    <property type="entry name" value="FPG_Glyclase"/>
</dbReference>
<dbReference type="GO" id="GO:0006284">
    <property type="term" value="P:base-excision repair"/>
    <property type="evidence" value="ECO:0007669"/>
    <property type="project" value="InterPro"/>
</dbReference>
<comment type="function">
    <text evidence="15">Involved in base excision repair of DNA damaged by oxidation or by mutagenic agents. Acts as DNA glycosylase that recognizes and removes damaged bases. Has a preference for oxidized purines, such as 7,8-dihydro-8-oxoguanine (8-oxoG). Has AP (apurinic/apyrimidinic) lyase activity and introduces nicks in the DNA strand. Cleaves the DNA backbone by beta-delta elimination to generate a single-strand break at the site of the removed base with both 3'- and 5'-phosphates.</text>
</comment>
<feature type="active site" description="Proton donor; for beta-elimination activity" evidence="15">
    <location>
        <position position="58"/>
    </location>
</feature>
<evidence type="ECO:0000256" key="14">
    <source>
        <dbReference type="ARBA" id="ARBA00044632"/>
    </source>
</evidence>
<dbReference type="GO" id="GO:0003684">
    <property type="term" value="F:damaged DNA binding"/>
    <property type="evidence" value="ECO:0007669"/>
    <property type="project" value="InterPro"/>
</dbReference>
<dbReference type="Gene3D" id="1.10.8.50">
    <property type="match status" value="1"/>
</dbReference>
<dbReference type="HAMAP" id="MF_00103">
    <property type="entry name" value="Fapy_DNA_glycosyl"/>
    <property type="match status" value="1"/>
</dbReference>
<feature type="active site" description="Proton donor; for delta-elimination activity" evidence="15">
    <location>
        <position position="265"/>
    </location>
</feature>
<evidence type="ECO:0000256" key="11">
    <source>
        <dbReference type="ARBA" id="ARBA00023239"/>
    </source>
</evidence>
<organism evidence="18 19">
    <name type="scientific">Vreelandella songnenensis</name>
    <dbReference type="NCBI Taxonomy" id="1176243"/>
    <lineage>
        <taxon>Bacteria</taxon>
        <taxon>Pseudomonadati</taxon>
        <taxon>Pseudomonadota</taxon>
        <taxon>Gammaproteobacteria</taxon>
        <taxon>Oceanospirillales</taxon>
        <taxon>Halomonadaceae</taxon>
        <taxon>Vreelandella</taxon>
    </lineage>
</organism>
<evidence type="ECO:0000256" key="10">
    <source>
        <dbReference type="ARBA" id="ARBA00023204"/>
    </source>
</evidence>
<evidence type="ECO:0000256" key="12">
    <source>
        <dbReference type="ARBA" id="ARBA00023268"/>
    </source>
</evidence>
<dbReference type="GO" id="GO:0140078">
    <property type="term" value="F:class I DNA-(apurinic or apyrimidinic site) endonuclease activity"/>
    <property type="evidence" value="ECO:0007669"/>
    <property type="project" value="UniProtKB-EC"/>
</dbReference>
<dbReference type="NCBIfam" id="TIGR00577">
    <property type="entry name" value="fpg"/>
    <property type="match status" value="1"/>
</dbReference>
<dbReference type="SMART" id="SM00898">
    <property type="entry name" value="Fapy_DNA_glyco"/>
    <property type="match status" value="1"/>
</dbReference>
<dbReference type="InterPro" id="IPR012319">
    <property type="entry name" value="FPG_cat"/>
</dbReference>
<dbReference type="SUPFAM" id="SSF46946">
    <property type="entry name" value="S13-like H2TH domain"/>
    <property type="match status" value="1"/>
</dbReference>
<dbReference type="InterPro" id="IPR010663">
    <property type="entry name" value="Znf_FPG/IleRS"/>
</dbReference>
<keyword evidence="6 15" id="KW-0863">Zinc-finger</keyword>
<comment type="similarity">
    <text evidence="2 15">Belongs to the FPG family.</text>
</comment>
<dbReference type="InterPro" id="IPR015887">
    <property type="entry name" value="DNA_glyclase_Znf_dom_DNA_BS"/>
</dbReference>
<dbReference type="Proteomes" id="UP000237647">
    <property type="component" value="Unassembled WGS sequence"/>
</dbReference>
<keyword evidence="13 15" id="KW-0326">Glycosidase</keyword>
<keyword evidence="11 15" id="KW-0456">Lyase</keyword>
<dbReference type="Pfam" id="PF06831">
    <property type="entry name" value="H2TH"/>
    <property type="match status" value="1"/>
</dbReference>
<evidence type="ECO:0000259" key="16">
    <source>
        <dbReference type="PROSITE" id="PS51066"/>
    </source>
</evidence>
<dbReference type="RefSeq" id="WP_106375737.1">
    <property type="nucleotide sequence ID" value="NZ_PVTK01000009.1"/>
</dbReference>
<dbReference type="Pfam" id="PF06827">
    <property type="entry name" value="zf-FPG_IleRS"/>
    <property type="match status" value="1"/>
</dbReference>
<dbReference type="CDD" id="cd08966">
    <property type="entry name" value="EcFpg-like_N"/>
    <property type="match status" value="1"/>
</dbReference>
<name>A0A2T0UYW9_9GAMM</name>
<feature type="active site" description="Proton donor" evidence="15">
    <location>
        <position position="3"/>
    </location>
</feature>